<keyword evidence="2" id="KW-0256">Endoplasmic reticulum</keyword>
<feature type="compositionally biased region" description="Low complexity" evidence="5">
    <location>
        <begin position="525"/>
        <end position="566"/>
    </location>
</feature>
<dbReference type="PRINTS" id="PR00301">
    <property type="entry name" value="HEATSHOCK70"/>
</dbReference>
<gene>
    <name evidence="6" type="ORF">BDV98DRAFT_575395</name>
</gene>
<name>A0A5C3Q486_9AGAR</name>
<protein>
    <submittedName>
        <fullName evidence="6">Heat shock protein 70 family</fullName>
    </submittedName>
</protein>
<dbReference type="Gene3D" id="1.20.1270.10">
    <property type="match status" value="1"/>
</dbReference>
<dbReference type="PANTHER" id="PTHR45639">
    <property type="entry name" value="HSC70CB, ISOFORM G-RELATED"/>
    <property type="match status" value="1"/>
</dbReference>
<evidence type="ECO:0000313" key="6">
    <source>
        <dbReference type="EMBL" id="TFK96905.1"/>
    </source>
</evidence>
<dbReference type="InterPro" id="IPR043129">
    <property type="entry name" value="ATPase_NBD"/>
</dbReference>
<dbReference type="Gene3D" id="2.60.34.10">
    <property type="entry name" value="Substrate Binding Domain Of DNAk, Chain A, domain 1"/>
    <property type="match status" value="1"/>
</dbReference>
<sequence length="843" mass="93237">MAPGVPFDVLLNKDSKRKIPSSVAWKKDDRIFGTDAFNAAGRFPKDSFSSLKFVEGAPFDSDATALFTTISTSDIFETSRGTVGFRRSDGTEWSTEELIGMQFAYVKQLAESVAGEKVHDVVLVVPPFYTQQERDAVADAVELSGLRLLTLMHDGAAVAVNYAMTRTFDTPEYHVIYDAGASSVRAAVVSFATAPETKKTAVSTVLNVAGVGYDRQIGGSALDRRLREILADQFDTKHKKYIRRDPRGMAKLWRETARVKAVLSLNNEAASMVEGLHADIDFKGKVTRDEFEKDCEDMTKRWAQPIFDALTNAGLTMDNITSVIFHGGATRTPMVQRAVKAAIGGDKIANNVNTDEAAVLGAALYGAGLSGRFRVKNIKLSDIQGYDITGTYFAAPSTPLSRPRTISNTIFPAGSKVGTKKTLTFKRKEDFSLFIDYKDEPARGFPQRILEAEITGIAEALKNLTEAGAVDPVIKATVVLSESGLVSVRNAHAYGEIKDDSLTGKLKSFLGGKGDDKADSEDTTDSTSSDTTSSSTVTDSTSPSDSASEGTASGSSSSSAAQASPSPEKKKSDKQTVPLTITMKWPEKLAPMTAEAKKASYRRLLKIDQKEQAKVRREEARNGFESYLYRMKDLLDESNTDTPFKKCSSEIERKEMAERLDELTEWMHEHGDDAEVTKFMDKRNILETLEAPVIHRYEEISEFPAALNASQWWNFSTRVFVREARINITREASEDLPSKWTLDEVADLEKTLVEHEKWLNEWVEKQKSVKMFENPVIETKEMKARAKVLETALARLAKRKVPKKVKPKVTVTKEAEDKPEETGGQAPPVEETQVPIEERRDEL</sequence>
<evidence type="ECO:0000256" key="5">
    <source>
        <dbReference type="SAM" id="MobiDB-lite"/>
    </source>
</evidence>
<organism evidence="6 7">
    <name type="scientific">Pterulicium gracile</name>
    <dbReference type="NCBI Taxonomy" id="1884261"/>
    <lineage>
        <taxon>Eukaryota</taxon>
        <taxon>Fungi</taxon>
        <taxon>Dikarya</taxon>
        <taxon>Basidiomycota</taxon>
        <taxon>Agaricomycotina</taxon>
        <taxon>Agaricomycetes</taxon>
        <taxon>Agaricomycetidae</taxon>
        <taxon>Agaricales</taxon>
        <taxon>Pleurotineae</taxon>
        <taxon>Pterulaceae</taxon>
        <taxon>Pterulicium</taxon>
    </lineage>
</organism>
<dbReference type="EMBL" id="ML178853">
    <property type="protein sequence ID" value="TFK96905.1"/>
    <property type="molecule type" value="Genomic_DNA"/>
</dbReference>
<dbReference type="SUPFAM" id="SSF100934">
    <property type="entry name" value="Heat shock protein 70kD (HSP70), C-terminal subdomain"/>
    <property type="match status" value="1"/>
</dbReference>
<dbReference type="Gene3D" id="3.30.30.30">
    <property type="match status" value="1"/>
</dbReference>
<dbReference type="InterPro" id="IPR029047">
    <property type="entry name" value="HSP70_peptide-bd_sf"/>
</dbReference>
<dbReference type="CDD" id="cd10230">
    <property type="entry name" value="ASKHA_NBD_HSP70_HYOU1"/>
    <property type="match status" value="1"/>
</dbReference>
<feature type="region of interest" description="Disordered" evidence="5">
    <location>
        <begin position="805"/>
        <end position="843"/>
    </location>
</feature>
<feature type="region of interest" description="Disordered" evidence="5">
    <location>
        <begin position="510"/>
        <end position="579"/>
    </location>
</feature>
<dbReference type="OrthoDB" id="10262720at2759"/>
<evidence type="ECO:0000256" key="3">
    <source>
        <dbReference type="ARBA" id="ARBA00022840"/>
    </source>
</evidence>
<keyword evidence="6" id="KW-0346">Stress response</keyword>
<evidence type="ECO:0000256" key="1">
    <source>
        <dbReference type="ARBA" id="ARBA00022741"/>
    </source>
</evidence>
<dbReference type="GO" id="GO:0005524">
    <property type="term" value="F:ATP binding"/>
    <property type="evidence" value="ECO:0007669"/>
    <property type="project" value="UniProtKB-KW"/>
</dbReference>
<evidence type="ECO:0000256" key="4">
    <source>
        <dbReference type="ARBA" id="ARBA00023186"/>
    </source>
</evidence>
<accession>A0A5C3Q486</accession>
<reference evidence="6 7" key="1">
    <citation type="journal article" date="2019" name="Nat. Ecol. Evol.">
        <title>Megaphylogeny resolves global patterns of mushroom evolution.</title>
        <authorList>
            <person name="Varga T."/>
            <person name="Krizsan K."/>
            <person name="Foldi C."/>
            <person name="Dima B."/>
            <person name="Sanchez-Garcia M."/>
            <person name="Sanchez-Ramirez S."/>
            <person name="Szollosi G.J."/>
            <person name="Szarkandi J.G."/>
            <person name="Papp V."/>
            <person name="Albert L."/>
            <person name="Andreopoulos W."/>
            <person name="Angelini C."/>
            <person name="Antonin V."/>
            <person name="Barry K.W."/>
            <person name="Bougher N.L."/>
            <person name="Buchanan P."/>
            <person name="Buyck B."/>
            <person name="Bense V."/>
            <person name="Catcheside P."/>
            <person name="Chovatia M."/>
            <person name="Cooper J."/>
            <person name="Damon W."/>
            <person name="Desjardin D."/>
            <person name="Finy P."/>
            <person name="Geml J."/>
            <person name="Haridas S."/>
            <person name="Hughes K."/>
            <person name="Justo A."/>
            <person name="Karasinski D."/>
            <person name="Kautmanova I."/>
            <person name="Kiss B."/>
            <person name="Kocsube S."/>
            <person name="Kotiranta H."/>
            <person name="LaButti K.M."/>
            <person name="Lechner B.E."/>
            <person name="Liimatainen K."/>
            <person name="Lipzen A."/>
            <person name="Lukacs Z."/>
            <person name="Mihaltcheva S."/>
            <person name="Morgado L.N."/>
            <person name="Niskanen T."/>
            <person name="Noordeloos M.E."/>
            <person name="Ohm R.A."/>
            <person name="Ortiz-Santana B."/>
            <person name="Ovrebo C."/>
            <person name="Racz N."/>
            <person name="Riley R."/>
            <person name="Savchenko A."/>
            <person name="Shiryaev A."/>
            <person name="Soop K."/>
            <person name="Spirin V."/>
            <person name="Szebenyi C."/>
            <person name="Tomsovsky M."/>
            <person name="Tulloss R.E."/>
            <person name="Uehling J."/>
            <person name="Grigoriev I.V."/>
            <person name="Vagvolgyi C."/>
            <person name="Papp T."/>
            <person name="Martin F.M."/>
            <person name="Miettinen O."/>
            <person name="Hibbett D.S."/>
            <person name="Nagy L.G."/>
        </authorList>
    </citation>
    <scope>NUCLEOTIDE SEQUENCE [LARGE SCALE GENOMIC DNA]</scope>
    <source>
        <strain evidence="6 7">CBS 309.79</strain>
    </source>
</reference>
<keyword evidence="3" id="KW-0067">ATP-binding</keyword>
<keyword evidence="4" id="KW-0143">Chaperone</keyword>
<dbReference type="SUPFAM" id="SSF53067">
    <property type="entry name" value="Actin-like ATPase domain"/>
    <property type="match status" value="2"/>
</dbReference>
<dbReference type="Proteomes" id="UP000305067">
    <property type="component" value="Unassembled WGS sequence"/>
</dbReference>
<dbReference type="InterPro" id="IPR013126">
    <property type="entry name" value="Hsp_70_fam"/>
</dbReference>
<dbReference type="Gene3D" id="3.30.420.40">
    <property type="match status" value="2"/>
</dbReference>
<proteinExistence type="predicted"/>
<evidence type="ECO:0000313" key="7">
    <source>
        <dbReference type="Proteomes" id="UP000305067"/>
    </source>
</evidence>
<dbReference type="Gene3D" id="3.90.640.10">
    <property type="entry name" value="Actin, Chain A, domain 4"/>
    <property type="match status" value="1"/>
</dbReference>
<dbReference type="GO" id="GO:0030968">
    <property type="term" value="P:endoplasmic reticulum unfolded protein response"/>
    <property type="evidence" value="ECO:0007669"/>
    <property type="project" value="TreeGrafter"/>
</dbReference>
<dbReference type="PANTHER" id="PTHR45639:SF3">
    <property type="entry name" value="HYPOXIA UP-REGULATED PROTEIN 1"/>
    <property type="match status" value="1"/>
</dbReference>
<keyword evidence="1" id="KW-0547">Nucleotide-binding</keyword>
<keyword evidence="7" id="KW-1185">Reference proteome</keyword>
<dbReference type="Pfam" id="PF00012">
    <property type="entry name" value="HSP70"/>
    <property type="match status" value="1"/>
</dbReference>
<dbReference type="STRING" id="1884261.A0A5C3Q486"/>
<dbReference type="GO" id="GO:0034663">
    <property type="term" value="C:endoplasmic reticulum chaperone complex"/>
    <property type="evidence" value="ECO:0007669"/>
    <property type="project" value="TreeGrafter"/>
</dbReference>
<dbReference type="GO" id="GO:0140662">
    <property type="term" value="F:ATP-dependent protein folding chaperone"/>
    <property type="evidence" value="ECO:0007669"/>
    <property type="project" value="InterPro"/>
</dbReference>
<dbReference type="InterPro" id="IPR029048">
    <property type="entry name" value="HSP70_C_sf"/>
</dbReference>
<evidence type="ECO:0000256" key="2">
    <source>
        <dbReference type="ARBA" id="ARBA00022824"/>
    </source>
</evidence>
<dbReference type="AlphaFoldDB" id="A0A5C3Q486"/>